<dbReference type="GeneID" id="100890162"/>
<evidence type="ECO:0000259" key="2">
    <source>
        <dbReference type="Pfam" id="PF23571"/>
    </source>
</evidence>
<dbReference type="Pfam" id="PF03321">
    <property type="entry name" value="GH3"/>
    <property type="match status" value="1"/>
</dbReference>
<protein>
    <submittedName>
        <fullName evidence="4">Uncharacterized protein</fullName>
    </submittedName>
</protein>
<accession>A0A7M7P883</accession>
<evidence type="ECO:0000313" key="4">
    <source>
        <dbReference type="EnsemblMetazoa" id="XP_030846664"/>
    </source>
</evidence>
<evidence type="ECO:0000256" key="1">
    <source>
        <dbReference type="SAM" id="Phobius"/>
    </source>
</evidence>
<dbReference type="Pfam" id="PF23572">
    <property type="entry name" value="GH3_C"/>
    <property type="match status" value="1"/>
</dbReference>
<feature type="transmembrane region" description="Helical" evidence="1">
    <location>
        <begin position="32"/>
        <end position="49"/>
    </location>
</feature>
<evidence type="ECO:0000313" key="5">
    <source>
        <dbReference type="Proteomes" id="UP000007110"/>
    </source>
</evidence>
<keyword evidence="1" id="KW-0472">Membrane</keyword>
<dbReference type="KEGG" id="spu:100890162"/>
<keyword evidence="1" id="KW-1133">Transmembrane helix</keyword>
<name>A0A7M7P883_STRPU</name>
<organism evidence="4 5">
    <name type="scientific">Strongylocentrotus purpuratus</name>
    <name type="common">Purple sea urchin</name>
    <dbReference type="NCBI Taxonomy" id="7668"/>
    <lineage>
        <taxon>Eukaryota</taxon>
        <taxon>Metazoa</taxon>
        <taxon>Echinodermata</taxon>
        <taxon>Eleutherozoa</taxon>
        <taxon>Echinozoa</taxon>
        <taxon>Echinoidea</taxon>
        <taxon>Euechinoidea</taxon>
        <taxon>Echinacea</taxon>
        <taxon>Camarodonta</taxon>
        <taxon>Echinidea</taxon>
        <taxon>Strongylocentrotidae</taxon>
        <taxon>Strongylocentrotus</taxon>
    </lineage>
</organism>
<dbReference type="InterPro" id="IPR004993">
    <property type="entry name" value="GH3"/>
</dbReference>
<dbReference type="RefSeq" id="XP_030846664.1">
    <property type="nucleotide sequence ID" value="XM_030990804.1"/>
</dbReference>
<dbReference type="EnsemblMetazoa" id="XM_030990804">
    <property type="protein sequence ID" value="XP_030846664"/>
    <property type="gene ID" value="LOC100890162"/>
</dbReference>
<proteinExistence type="predicted"/>
<dbReference type="GO" id="GO:0005737">
    <property type="term" value="C:cytoplasm"/>
    <property type="evidence" value="ECO:0000318"/>
    <property type="project" value="GO_Central"/>
</dbReference>
<dbReference type="InterPro" id="IPR055378">
    <property type="entry name" value="GH3_C"/>
</dbReference>
<feature type="domain" description="GH3 middle" evidence="2">
    <location>
        <begin position="434"/>
        <end position="506"/>
    </location>
</feature>
<reference evidence="4" key="2">
    <citation type="submission" date="2021-01" db="UniProtKB">
        <authorList>
            <consortium name="EnsemblMetazoa"/>
        </authorList>
    </citation>
    <scope>IDENTIFICATION</scope>
</reference>
<dbReference type="AlphaFoldDB" id="A0A7M7P883"/>
<dbReference type="PANTHER" id="PTHR31901">
    <property type="entry name" value="GH3 DOMAIN-CONTAINING PROTEIN"/>
    <property type="match status" value="1"/>
</dbReference>
<feature type="transmembrane region" description="Helical" evidence="1">
    <location>
        <begin position="61"/>
        <end position="81"/>
    </location>
</feature>
<dbReference type="Proteomes" id="UP000007110">
    <property type="component" value="Unassembled WGS sequence"/>
</dbReference>
<sequence length="661" mass="75116">MVHVLAPLHLMIHQINSMQSIMAGTTALRVKLAFVAVVSLAVGIIFVQFAADGERQLWQRLVSGLLGTISILLAVLSLWMASLQIAYGHGLKSAYTQVFIMSVMLFIRNRKVSRCEEAWKNPRKTQEEYLKAILEVNINTEYVKLYGLDSVTSLRDLREKHPLTTYERYRPFVDRMAKGEQGIMTGEQTIRFALTSGTTGKSKMLPYGQSFLTILSTLYMVNIHARVNAFGYGSLLQREINVYTAPKRRYTETGIPIGPASMIPPSMKPLLVIYATPGEGFQVEDPNDALYVHLLFGLRDPNLRSVSCNFTSTVMSAMQLIEKRWPDFVRDIEIGTVSTNNVPPEIHQVLVREMGEGDPERAADLKREFEKGFEGILRRVWPCLKFVQASDTVGIKQKLLKSYLKGVTLFSRALGATEGVIGINLWPLQEKDEFVLMPSLGVLEFIPENEMHEDQPKTLFIDELEVGGLYEIVITQTFGIYRFRYGDVIRVRRYHLNTPVVEFMYRSGQMLNVKYEKLDQSIVKEAIEAAVNHWSNFSLDDYAVAESFLLDNHDKDDADHRPFYVVFLEISPTPDEVSSADISLNKVDEELRLHSNTYNLFREQGSIAPPDVHIVKPGTFDRLHDFILANSTTTANQYKVPRKLRTKETLQLMQDNSSYSM</sequence>
<reference evidence="5" key="1">
    <citation type="submission" date="2015-02" db="EMBL/GenBank/DDBJ databases">
        <title>Genome sequencing for Strongylocentrotus purpuratus.</title>
        <authorList>
            <person name="Murali S."/>
            <person name="Liu Y."/>
            <person name="Vee V."/>
            <person name="English A."/>
            <person name="Wang M."/>
            <person name="Skinner E."/>
            <person name="Han Y."/>
            <person name="Muzny D.M."/>
            <person name="Worley K.C."/>
            <person name="Gibbs R.A."/>
        </authorList>
    </citation>
    <scope>NUCLEOTIDE SEQUENCE</scope>
</reference>
<dbReference type="InterPro" id="IPR055377">
    <property type="entry name" value="GH3_M"/>
</dbReference>
<feature type="domain" description="GH3 C-terminal" evidence="3">
    <location>
        <begin position="524"/>
        <end position="647"/>
    </location>
</feature>
<dbReference type="GO" id="GO:0016881">
    <property type="term" value="F:acid-amino acid ligase activity"/>
    <property type="evidence" value="ECO:0000318"/>
    <property type="project" value="GO_Central"/>
</dbReference>
<keyword evidence="1" id="KW-0812">Transmembrane</keyword>
<dbReference type="PANTHER" id="PTHR31901:SF9">
    <property type="entry name" value="GH3 DOMAIN-CONTAINING PROTEIN"/>
    <property type="match status" value="1"/>
</dbReference>
<dbReference type="Pfam" id="PF23571">
    <property type="entry name" value="GH3_M"/>
    <property type="match status" value="1"/>
</dbReference>
<dbReference type="InParanoid" id="A0A7M7P883"/>
<dbReference type="OMA" id="PRWTAGH"/>
<evidence type="ECO:0000259" key="3">
    <source>
        <dbReference type="Pfam" id="PF23572"/>
    </source>
</evidence>
<keyword evidence="5" id="KW-1185">Reference proteome</keyword>
<dbReference type="OrthoDB" id="10004661at2759"/>